<dbReference type="Gene3D" id="3.40.50.2300">
    <property type="match status" value="2"/>
</dbReference>
<comment type="caution">
    <text evidence="5">The sequence shown here is derived from an EMBL/GenBank/DDBJ whole genome shotgun (WGS) entry which is preliminary data.</text>
</comment>
<dbReference type="SUPFAM" id="SSF53822">
    <property type="entry name" value="Periplasmic binding protein-like I"/>
    <property type="match status" value="1"/>
</dbReference>
<keyword evidence="2" id="KW-0238">DNA-binding</keyword>
<dbReference type="CDD" id="cd01392">
    <property type="entry name" value="HTH_LacI"/>
    <property type="match status" value="1"/>
</dbReference>
<dbReference type="AlphaFoldDB" id="A0A367YSN3"/>
<gene>
    <name evidence="5" type="ORF">DT076_14700</name>
</gene>
<dbReference type="Gene3D" id="1.10.260.40">
    <property type="entry name" value="lambda repressor-like DNA-binding domains"/>
    <property type="match status" value="1"/>
</dbReference>
<dbReference type="CDD" id="cd06267">
    <property type="entry name" value="PBP1_LacI_sugar_binding-like"/>
    <property type="match status" value="1"/>
</dbReference>
<keyword evidence="1" id="KW-0805">Transcription regulation</keyword>
<dbReference type="PROSITE" id="PS50932">
    <property type="entry name" value="HTH_LACI_2"/>
    <property type="match status" value="1"/>
</dbReference>
<dbReference type="InterPro" id="IPR000843">
    <property type="entry name" value="HTH_LacI"/>
</dbReference>
<dbReference type="GO" id="GO:0003700">
    <property type="term" value="F:DNA-binding transcription factor activity"/>
    <property type="evidence" value="ECO:0007669"/>
    <property type="project" value="TreeGrafter"/>
</dbReference>
<evidence type="ECO:0000256" key="1">
    <source>
        <dbReference type="ARBA" id="ARBA00023015"/>
    </source>
</evidence>
<evidence type="ECO:0000313" key="5">
    <source>
        <dbReference type="EMBL" id="RCK68818.1"/>
    </source>
</evidence>
<dbReference type="PANTHER" id="PTHR30146:SF109">
    <property type="entry name" value="HTH-TYPE TRANSCRIPTIONAL REGULATOR GALS"/>
    <property type="match status" value="1"/>
</dbReference>
<keyword evidence="6" id="KW-1185">Reference proteome</keyword>
<dbReference type="InterPro" id="IPR046335">
    <property type="entry name" value="LacI/GalR-like_sensor"/>
</dbReference>
<dbReference type="InterPro" id="IPR028082">
    <property type="entry name" value="Peripla_BP_I"/>
</dbReference>
<dbReference type="GO" id="GO:0000976">
    <property type="term" value="F:transcription cis-regulatory region binding"/>
    <property type="evidence" value="ECO:0007669"/>
    <property type="project" value="TreeGrafter"/>
</dbReference>
<evidence type="ECO:0000259" key="4">
    <source>
        <dbReference type="PROSITE" id="PS50932"/>
    </source>
</evidence>
<name>A0A367YSN3_9ACTN</name>
<sequence>MAVTRAEVARAAGVSPALVSYVLNDGPRPVSADARARVLRAIETLGYRPNRVARALRQSRTNSIAMLMPDHQNPHFAELAQAVEDEAFAADYVLMIGTTANDPERERSYLRSFLDRQVDGLLLISVGGRPDLDLITGASIPVVLLDRAPAGSDGFSTVVIDNARAAELAVQHLLGHGRRSLVCLSGPPHIEAVRQREQGWRRALSAAGCAASPPRNVTFSRDGGYRAVQELLAEGVPVDGIFTTSDAQGIGALRALAEAGRRVPEDVAVVSFDGTEAGRYAQPVLTSVAQDVGTLARTAIATLRAQIEAGQTAPVHEVLVPALRIGASCGCHAGS</sequence>
<dbReference type="SMART" id="SM00354">
    <property type="entry name" value="HTH_LACI"/>
    <property type="match status" value="1"/>
</dbReference>
<proteinExistence type="predicted"/>
<evidence type="ECO:0000313" key="6">
    <source>
        <dbReference type="Proteomes" id="UP000252770"/>
    </source>
</evidence>
<evidence type="ECO:0000256" key="3">
    <source>
        <dbReference type="ARBA" id="ARBA00023163"/>
    </source>
</evidence>
<accession>A0A367YSN3</accession>
<dbReference type="Proteomes" id="UP000252770">
    <property type="component" value="Unassembled WGS sequence"/>
</dbReference>
<protein>
    <submittedName>
        <fullName evidence="5">LacI family transcriptional regulator</fullName>
    </submittedName>
</protein>
<dbReference type="InterPro" id="IPR010982">
    <property type="entry name" value="Lambda_DNA-bd_dom_sf"/>
</dbReference>
<reference evidence="5 6" key="1">
    <citation type="submission" date="2018-07" db="EMBL/GenBank/DDBJ databases">
        <title>Desertimonas flava gen. nov. sp. nov.</title>
        <authorList>
            <person name="Liu S."/>
        </authorList>
    </citation>
    <scope>NUCLEOTIDE SEQUENCE [LARGE SCALE GENOMIC DNA]</scope>
    <source>
        <strain evidence="5 6">16Sb5-5</strain>
    </source>
</reference>
<organism evidence="5 6">
    <name type="scientific">Desertihabitans brevis</name>
    <dbReference type="NCBI Taxonomy" id="2268447"/>
    <lineage>
        <taxon>Bacteria</taxon>
        <taxon>Bacillati</taxon>
        <taxon>Actinomycetota</taxon>
        <taxon>Actinomycetes</taxon>
        <taxon>Propionibacteriales</taxon>
        <taxon>Propionibacteriaceae</taxon>
        <taxon>Desertihabitans</taxon>
    </lineage>
</organism>
<dbReference type="EMBL" id="QOUI01000009">
    <property type="protein sequence ID" value="RCK68818.1"/>
    <property type="molecule type" value="Genomic_DNA"/>
</dbReference>
<feature type="domain" description="HTH lacI-type" evidence="4">
    <location>
        <begin position="3"/>
        <end position="58"/>
    </location>
</feature>
<dbReference type="Pfam" id="PF13377">
    <property type="entry name" value="Peripla_BP_3"/>
    <property type="match status" value="1"/>
</dbReference>
<dbReference type="RefSeq" id="WP_114127442.1">
    <property type="nucleotide sequence ID" value="NZ_QOUI01000009.1"/>
</dbReference>
<evidence type="ECO:0000256" key="2">
    <source>
        <dbReference type="ARBA" id="ARBA00023125"/>
    </source>
</evidence>
<dbReference type="Pfam" id="PF00356">
    <property type="entry name" value="LacI"/>
    <property type="match status" value="1"/>
</dbReference>
<dbReference type="SUPFAM" id="SSF47413">
    <property type="entry name" value="lambda repressor-like DNA-binding domains"/>
    <property type="match status" value="1"/>
</dbReference>
<keyword evidence="3" id="KW-0804">Transcription</keyword>
<dbReference type="PANTHER" id="PTHR30146">
    <property type="entry name" value="LACI-RELATED TRANSCRIPTIONAL REPRESSOR"/>
    <property type="match status" value="1"/>
</dbReference>